<proteinExistence type="predicted"/>
<dbReference type="AlphaFoldDB" id="C2BED8"/>
<dbReference type="Proteomes" id="UP000005984">
    <property type="component" value="Unassembled WGS sequence"/>
</dbReference>
<keyword evidence="1" id="KW-1133">Transmembrane helix</keyword>
<dbReference type="HOGENOM" id="CLU_1881430_0_0_9"/>
<dbReference type="STRING" id="525254.HMPREF0072_0708"/>
<name>C2BED8_9FIRM</name>
<sequence length="135" mass="15402">MGGRILIIIDVIKELKALLIMIFCVLSVFFVRKADMTILLAVISVFLFLTSLYIRANDLIISKNIFYILIASLNVFTMFFVIQYLIQGEITTELLEKVFAVFMGQDQTLFYIKWLFFLTSGLIILEKLGGGKSGR</sequence>
<feature type="transmembrane region" description="Helical" evidence="1">
    <location>
        <begin position="108"/>
        <end position="125"/>
    </location>
</feature>
<feature type="transmembrane region" description="Helical" evidence="1">
    <location>
        <begin position="12"/>
        <end position="30"/>
    </location>
</feature>
<gene>
    <name evidence="2" type="ORF">HMPREF0072_0708</name>
</gene>
<dbReference type="eggNOG" id="ENOG502ZKHP">
    <property type="taxonomic scope" value="Bacteria"/>
</dbReference>
<accession>C2BED8</accession>
<feature type="transmembrane region" description="Helical" evidence="1">
    <location>
        <begin position="66"/>
        <end position="86"/>
    </location>
</feature>
<keyword evidence="1" id="KW-0472">Membrane</keyword>
<dbReference type="EMBL" id="ABYO01000189">
    <property type="protein sequence ID" value="EEI86780.1"/>
    <property type="molecule type" value="Genomic_DNA"/>
</dbReference>
<keyword evidence="3" id="KW-1185">Reference proteome</keyword>
<comment type="caution">
    <text evidence="2">The sequence shown here is derived from an EMBL/GenBank/DDBJ whole genome shotgun (WGS) entry which is preliminary data.</text>
</comment>
<reference evidence="2 3" key="1">
    <citation type="submission" date="2008-10" db="EMBL/GenBank/DDBJ databases">
        <authorList>
            <person name="Qin X."/>
            <person name="Bachman B."/>
            <person name="Battles P."/>
            <person name="Bell A."/>
            <person name="Bess C."/>
            <person name="Bickham C."/>
            <person name="Chaboub L."/>
            <person name="Chen D."/>
            <person name="Coyle M."/>
            <person name="Deiros D.R."/>
            <person name="Dinh H."/>
            <person name="Forbes L."/>
            <person name="Fowler G."/>
            <person name="Francisco L."/>
            <person name="Fu Q."/>
            <person name="Gubbala S."/>
            <person name="Hale W."/>
            <person name="Han Y."/>
            <person name="Hemphill L."/>
            <person name="Highlander S.K."/>
            <person name="Hirani K."/>
            <person name="Hogues M."/>
            <person name="Jackson L."/>
            <person name="Jakkamsetti A."/>
            <person name="Javaid M."/>
            <person name="Jiang H."/>
            <person name="Korchina V."/>
            <person name="Kovar C."/>
            <person name="Lara F."/>
            <person name="Lee S."/>
            <person name="Mata R."/>
            <person name="Mathew T."/>
            <person name="Moen C."/>
            <person name="Morales K."/>
            <person name="Munidasa M."/>
            <person name="Nazareth L."/>
            <person name="Ngo R."/>
            <person name="Nguyen L."/>
            <person name="Okwuonu G."/>
            <person name="Ongeri F."/>
            <person name="Patil S."/>
            <person name="Petrosino J."/>
            <person name="Pham C."/>
            <person name="Pham P."/>
            <person name="Pu L.-L."/>
            <person name="Puazo M."/>
            <person name="Raj R."/>
            <person name="Reid J."/>
            <person name="Rouhana J."/>
            <person name="Saada N."/>
            <person name="Shang Y."/>
            <person name="Simmons D."/>
            <person name="Thornton R."/>
            <person name="Warren J."/>
            <person name="Weissenberger G."/>
            <person name="Zhang J."/>
            <person name="Zhang L."/>
            <person name="Zhou C."/>
            <person name="Zhu D."/>
            <person name="Muzny D."/>
            <person name="Worley K."/>
            <person name="Gibbs R."/>
        </authorList>
    </citation>
    <scope>NUCLEOTIDE SEQUENCE [LARGE SCALE GENOMIC DNA]</scope>
    <source>
        <strain evidence="2 3">ATCC 51172</strain>
    </source>
</reference>
<evidence type="ECO:0000313" key="3">
    <source>
        <dbReference type="Proteomes" id="UP000005984"/>
    </source>
</evidence>
<evidence type="ECO:0000256" key="1">
    <source>
        <dbReference type="SAM" id="Phobius"/>
    </source>
</evidence>
<feature type="transmembrane region" description="Helical" evidence="1">
    <location>
        <begin position="36"/>
        <end position="54"/>
    </location>
</feature>
<evidence type="ECO:0000313" key="2">
    <source>
        <dbReference type="EMBL" id="EEI86780.1"/>
    </source>
</evidence>
<organism evidence="2 3">
    <name type="scientific">Anaerococcus lactolyticus ATCC 51172</name>
    <dbReference type="NCBI Taxonomy" id="525254"/>
    <lineage>
        <taxon>Bacteria</taxon>
        <taxon>Bacillati</taxon>
        <taxon>Bacillota</taxon>
        <taxon>Tissierellia</taxon>
        <taxon>Tissierellales</taxon>
        <taxon>Peptoniphilaceae</taxon>
        <taxon>Anaerococcus</taxon>
    </lineage>
</organism>
<protein>
    <submittedName>
        <fullName evidence="2">Uncharacterized protein</fullName>
    </submittedName>
</protein>
<keyword evidence="1" id="KW-0812">Transmembrane</keyword>